<accession>E3LHV4</accession>
<sequence>MTFFSRSMEIDGGPPPFIGAVDKNPHEDELEDVVYEDESPDSSHLPLPPDANRSRSVTPDRSLNSDSIDVTQVSLSASPPNVLEDNDKGDTVKTAISQNDCIEFQTTSDKEDGSQKENDDDDEWGDFGEVVSAAPIQNVSFYRFSKSLSMGKIFHVIKILKISRGKSSTFS</sequence>
<feature type="compositionally biased region" description="Polar residues" evidence="1">
    <location>
        <begin position="94"/>
        <end position="107"/>
    </location>
</feature>
<feature type="compositionally biased region" description="Basic and acidic residues" evidence="1">
    <location>
        <begin position="108"/>
        <end position="117"/>
    </location>
</feature>
<dbReference type="EMBL" id="DS268409">
    <property type="protein sequence ID" value="EFO95623.1"/>
    <property type="molecule type" value="Genomic_DNA"/>
</dbReference>
<protein>
    <submittedName>
        <fullName evidence="2">Uncharacterized protein</fullName>
    </submittedName>
</protein>
<name>E3LHV4_CAERE</name>
<evidence type="ECO:0000256" key="1">
    <source>
        <dbReference type="SAM" id="MobiDB-lite"/>
    </source>
</evidence>
<organism evidence="3">
    <name type="scientific">Caenorhabditis remanei</name>
    <name type="common">Caenorhabditis vulgaris</name>
    <dbReference type="NCBI Taxonomy" id="31234"/>
    <lineage>
        <taxon>Eukaryota</taxon>
        <taxon>Metazoa</taxon>
        <taxon>Ecdysozoa</taxon>
        <taxon>Nematoda</taxon>
        <taxon>Chromadorea</taxon>
        <taxon>Rhabditida</taxon>
        <taxon>Rhabditina</taxon>
        <taxon>Rhabditomorpha</taxon>
        <taxon>Rhabditoidea</taxon>
        <taxon>Rhabditidae</taxon>
        <taxon>Peloderinae</taxon>
        <taxon>Caenorhabditis</taxon>
    </lineage>
</organism>
<dbReference type="OMA" id="AISQNDC"/>
<dbReference type="eggNOG" id="ENOG502TJ75">
    <property type="taxonomic scope" value="Eukaryota"/>
</dbReference>
<feature type="compositionally biased region" description="Polar residues" evidence="1">
    <location>
        <begin position="54"/>
        <end position="79"/>
    </location>
</feature>
<gene>
    <name evidence="2" type="ORF">CRE_08849</name>
</gene>
<dbReference type="AlphaFoldDB" id="E3LHV4"/>
<dbReference type="STRING" id="31234.E3LHV4"/>
<evidence type="ECO:0000313" key="2">
    <source>
        <dbReference type="EMBL" id="EFO95623.1"/>
    </source>
</evidence>
<reference evidence="2" key="1">
    <citation type="submission" date="2007-07" db="EMBL/GenBank/DDBJ databases">
        <title>PCAP assembly of the Caenorhabditis remanei genome.</title>
        <authorList>
            <consortium name="The Caenorhabditis remanei Sequencing Consortium"/>
            <person name="Wilson R.K."/>
        </authorList>
    </citation>
    <scope>NUCLEOTIDE SEQUENCE [LARGE SCALE GENOMIC DNA]</scope>
    <source>
        <strain evidence="2">PB4641</strain>
    </source>
</reference>
<dbReference type="HOGENOM" id="CLU_1564345_0_0_1"/>
<proteinExistence type="predicted"/>
<evidence type="ECO:0000313" key="3">
    <source>
        <dbReference type="Proteomes" id="UP000008281"/>
    </source>
</evidence>
<keyword evidence="3" id="KW-1185">Reference proteome</keyword>
<dbReference type="Proteomes" id="UP000008281">
    <property type="component" value="Unassembled WGS sequence"/>
</dbReference>
<feature type="compositionally biased region" description="Acidic residues" evidence="1">
    <location>
        <begin position="28"/>
        <end position="40"/>
    </location>
</feature>
<feature type="region of interest" description="Disordered" evidence="1">
    <location>
        <begin position="1"/>
        <end position="126"/>
    </location>
</feature>
<dbReference type="InParanoid" id="E3LHV4"/>